<keyword evidence="2" id="KW-1185">Reference proteome</keyword>
<evidence type="ECO:0000313" key="1">
    <source>
        <dbReference type="EMBL" id="MFB9097206.1"/>
    </source>
</evidence>
<reference evidence="1 2" key="1">
    <citation type="submission" date="2024-09" db="EMBL/GenBank/DDBJ databases">
        <authorList>
            <person name="Sun Q."/>
            <person name="Mori K."/>
        </authorList>
    </citation>
    <scope>NUCLEOTIDE SEQUENCE [LARGE SCALE GENOMIC DNA]</scope>
    <source>
        <strain evidence="1 2">CECT 7955</strain>
    </source>
</reference>
<gene>
    <name evidence="1" type="ORF">ACFFVF_11820</name>
</gene>
<comment type="caution">
    <text evidence="1">The sequence shown here is derived from an EMBL/GenBank/DDBJ whole genome shotgun (WGS) entry which is preliminary data.</text>
</comment>
<sequence>MSDSFNKTIAIGSNYFEITNEIKIKFADANHKAKVTYDLLFKKKPEEEYDVEMNRLNYLVNGNEIINKFSSISNDYFQCLFPLQFKIVDNEFQLYNYKEIKKRIAKKDIFLINKYNGEGLDYIRKEFLKKVEDEIKMIAFVNSLNVINILNLTLKRYLKETNYPFNWTTPALGLTCWNLKMNGNRMDEINFLSEELNQKEFINSLRNYFVANKINNSINEDEIVENEFAVKICYESNKLNVLQTDAKCKIVLGNHFEYEEKIIIKSKI</sequence>
<dbReference type="Proteomes" id="UP001589607">
    <property type="component" value="Unassembled WGS sequence"/>
</dbReference>
<dbReference type="EMBL" id="JBHMEY010000040">
    <property type="protein sequence ID" value="MFB9097206.1"/>
    <property type="molecule type" value="Genomic_DNA"/>
</dbReference>
<evidence type="ECO:0000313" key="2">
    <source>
        <dbReference type="Proteomes" id="UP001589607"/>
    </source>
</evidence>
<proteinExistence type="predicted"/>
<name>A0ABV5GPG0_9FLAO</name>
<protein>
    <submittedName>
        <fullName evidence="1">Uncharacterized protein</fullName>
    </submittedName>
</protein>
<organism evidence="1 2">
    <name type="scientific">Flavobacterium jumunjinense</name>
    <dbReference type="NCBI Taxonomy" id="998845"/>
    <lineage>
        <taxon>Bacteria</taxon>
        <taxon>Pseudomonadati</taxon>
        <taxon>Bacteroidota</taxon>
        <taxon>Flavobacteriia</taxon>
        <taxon>Flavobacteriales</taxon>
        <taxon>Flavobacteriaceae</taxon>
        <taxon>Flavobacterium</taxon>
    </lineage>
</organism>
<dbReference type="RefSeq" id="WP_236457346.1">
    <property type="nucleotide sequence ID" value="NZ_CBCSGE010000006.1"/>
</dbReference>
<accession>A0ABV5GPG0</accession>